<evidence type="ECO:0000313" key="3">
    <source>
        <dbReference type="EMBL" id="MCT7315068.1"/>
    </source>
</evidence>
<dbReference type="InterPro" id="IPR000868">
    <property type="entry name" value="Isochorismatase-like_dom"/>
</dbReference>
<protein>
    <submittedName>
        <fullName evidence="3">Hydrolase</fullName>
    </submittedName>
</protein>
<dbReference type="PANTHER" id="PTHR43540">
    <property type="entry name" value="PEROXYUREIDOACRYLATE/UREIDOACRYLATE AMIDOHYDROLASE-RELATED"/>
    <property type="match status" value="1"/>
</dbReference>
<name>A0AAE3I1P8_9RALS</name>
<dbReference type="InterPro" id="IPR050272">
    <property type="entry name" value="Isochorismatase-like_hydrls"/>
</dbReference>
<dbReference type="InterPro" id="IPR036380">
    <property type="entry name" value="Isochorismatase-like_sf"/>
</dbReference>
<accession>A0AAE3I1P8</accession>
<dbReference type="GO" id="GO:0016787">
    <property type="term" value="F:hydrolase activity"/>
    <property type="evidence" value="ECO:0007669"/>
    <property type="project" value="UniProtKB-KW"/>
</dbReference>
<dbReference type="NCBIfam" id="NF008517">
    <property type="entry name" value="PRK11440.1"/>
    <property type="match status" value="1"/>
</dbReference>
<feature type="domain" description="Isochorismatase-like" evidence="2">
    <location>
        <begin position="16"/>
        <end position="191"/>
    </location>
</feature>
<organism evidence="3 4">
    <name type="scientific">Ralstonia mojiangensis</name>
    <dbReference type="NCBI Taxonomy" id="2953895"/>
    <lineage>
        <taxon>Bacteria</taxon>
        <taxon>Pseudomonadati</taxon>
        <taxon>Pseudomonadota</taxon>
        <taxon>Betaproteobacteria</taxon>
        <taxon>Burkholderiales</taxon>
        <taxon>Burkholderiaceae</taxon>
        <taxon>Ralstonia</taxon>
    </lineage>
</organism>
<reference evidence="3" key="2">
    <citation type="submission" date="2023-02" db="EMBL/GenBank/DDBJ databases">
        <authorList>
            <person name="Lu C.-H."/>
        </authorList>
    </citation>
    <scope>NUCLEOTIDE SEQUENCE</scope>
    <source>
        <strain evidence="3">22TCCZM01-4</strain>
    </source>
</reference>
<dbReference type="EMBL" id="JAOCQJ010000001">
    <property type="protein sequence ID" value="MCT7315068.1"/>
    <property type="molecule type" value="Genomic_DNA"/>
</dbReference>
<comment type="caution">
    <text evidence="3">The sequence shown here is derived from an EMBL/GenBank/DDBJ whole genome shotgun (WGS) entry which is preliminary data.</text>
</comment>
<proteinExistence type="predicted"/>
<gene>
    <name evidence="3" type="ORF">N5I87_03565</name>
</gene>
<evidence type="ECO:0000256" key="1">
    <source>
        <dbReference type="ARBA" id="ARBA00022801"/>
    </source>
</evidence>
<dbReference type="PANTHER" id="PTHR43540:SF7">
    <property type="entry name" value="ISOCHORISMATASE FAMILY PROTEIN YECD"/>
    <property type="match status" value="1"/>
</dbReference>
<dbReference type="SUPFAM" id="SSF52499">
    <property type="entry name" value="Isochorismatase-like hydrolases"/>
    <property type="match status" value="1"/>
</dbReference>
<dbReference type="AlphaFoldDB" id="A0AAE3I1P8"/>
<dbReference type="Proteomes" id="UP001164374">
    <property type="component" value="Unassembled WGS sequence"/>
</dbReference>
<dbReference type="Pfam" id="PF00857">
    <property type="entry name" value="Isochorismatase"/>
    <property type="match status" value="1"/>
</dbReference>
<dbReference type="Gene3D" id="3.40.50.850">
    <property type="entry name" value="Isochorismatase-like"/>
    <property type="match status" value="1"/>
</dbReference>
<dbReference type="CDD" id="cd00431">
    <property type="entry name" value="cysteine_hydrolases"/>
    <property type="match status" value="1"/>
</dbReference>
<evidence type="ECO:0000313" key="4">
    <source>
        <dbReference type="Proteomes" id="UP001164374"/>
    </source>
</evidence>
<reference evidence="3" key="1">
    <citation type="journal article" date="2023" name="Front. Microbiol.">
        <title>Ralstonia chuxiongensis sp. nov., Ralstonia mojiangensis sp. nov., and Ralstonia soli sp. nov., isolated from tobacco fields, are three novel species in the family Burkholderiaceae.</title>
        <authorList>
            <person name="Lu C.H."/>
            <person name="Zhang Y.Y."/>
            <person name="Jiang N."/>
            <person name="Chen W."/>
            <person name="Shao X."/>
            <person name="Zhao Z.M."/>
            <person name="Lu W.L."/>
            <person name="Hu X."/>
            <person name="Xi Y.X."/>
            <person name="Zou S.Y."/>
            <person name="Wei Q.J."/>
            <person name="Lin Z.L."/>
            <person name="Gong L."/>
            <person name="Gai X.T."/>
            <person name="Zhang L.Q."/>
            <person name="Li J.Y."/>
            <person name="Jin Y."/>
            <person name="Xia Z.Y."/>
        </authorList>
    </citation>
    <scope>NUCLEOTIDE SEQUENCE</scope>
    <source>
        <strain evidence="3">22TCCZM01-4</strain>
    </source>
</reference>
<evidence type="ECO:0000259" key="2">
    <source>
        <dbReference type="Pfam" id="PF00857"/>
    </source>
</evidence>
<sequence length="199" mass="21523">MSEPLQTLSALSAKTTALVLIDLQRGILPFAQGPHTAEQVLGASARLARRFRELGAPVVLVRVGWASDYADAPRQPVDRPAPTPPGGLPPQWWEQPAELEVAATDIQITKRQWGAFYGTELDLQLRRRGVTTIVLGGISTHVGVESTARAAWEHGYALVLAEDAMSSNDAAMHRSSVENVFPRLGRVRDTQTILAALTA</sequence>
<keyword evidence="1 3" id="KW-0378">Hydrolase</keyword>
<dbReference type="RefSeq" id="WP_260798491.1">
    <property type="nucleotide sequence ID" value="NZ_JAOCQJ010000001.1"/>
</dbReference>